<proteinExistence type="predicted"/>
<dbReference type="SMART" id="SM00091">
    <property type="entry name" value="PAS"/>
    <property type="match status" value="5"/>
</dbReference>
<evidence type="ECO:0000313" key="19">
    <source>
        <dbReference type="Proteomes" id="UP000238762"/>
    </source>
</evidence>
<dbReference type="CDD" id="cd00082">
    <property type="entry name" value="HisKA"/>
    <property type="match status" value="2"/>
</dbReference>
<dbReference type="Pfam" id="PF08447">
    <property type="entry name" value="PAS_3"/>
    <property type="match status" value="1"/>
</dbReference>
<dbReference type="FunFam" id="3.30.565.10:FF:000037">
    <property type="entry name" value="Hybrid sensor histidine kinase/response regulator"/>
    <property type="match status" value="1"/>
</dbReference>
<evidence type="ECO:0000256" key="2">
    <source>
        <dbReference type="ARBA" id="ARBA00004236"/>
    </source>
</evidence>
<keyword evidence="10" id="KW-0902">Two-component regulatory system</keyword>
<dbReference type="SMART" id="SM00448">
    <property type="entry name" value="REC"/>
    <property type="match status" value="2"/>
</dbReference>
<dbReference type="SUPFAM" id="SSF55781">
    <property type="entry name" value="GAF domain-like"/>
    <property type="match status" value="1"/>
</dbReference>
<keyword evidence="9" id="KW-0067">ATP-binding</keyword>
<dbReference type="SMART" id="SM00086">
    <property type="entry name" value="PAC"/>
    <property type="match status" value="3"/>
</dbReference>
<feature type="domain" description="PAS" evidence="16">
    <location>
        <begin position="1133"/>
        <end position="1203"/>
    </location>
</feature>
<evidence type="ECO:0000256" key="12">
    <source>
        <dbReference type="PROSITE-ProRule" id="PRU00169"/>
    </source>
</evidence>
<keyword evidence="8" id="KW-0418">Kinase</keyword>
<comment type="catalytic activity">
    <reaction evidence="1">
        <text>ATP + protein L-histidine = ADP + protein N-phospho-L-histidine.</text>
        <dbReference type="EC" id="2.7.13.3"/>
    </reaction>
</comment>
<feature type="domain" description="PAC" evidence="17">
    <location>
        <begin position="1080"/>
        <end position="1132"/>
    </location>
</feature>
<evidence type="ECO:0000256" key="13">
    <source>
        <dbReference type="SAM" id="Coils"/>
    </source>
</evidence>
<name>A0A2T1C4Q9_9CYAN</name>
<dbReference type="CDD" id="cd00130">
    <property type="entry name" value="PAS"/>
    <property type="match status" value="5"/>
</dbReference>
<dbReference type="FunFam" id="3.30.565.10:FF:000023">
    <property type="entry name" value="PAS domain-containing sensor histidine kinase"/>
    <property type="match status" value="1"/>
</dbReference>
<dbReference type="CDD" id="cd17574">
    <property type="entry name" value="REC_OmpR"/>
    <property type="match status" value="1"/>
</dbReference>
<reference evidence="18 19" key="1">
    <citation type="submission" date="2018-02" db="EMBL/GenBank/DDBJ databases">
        <authorList>
            <person name="Cohen D.B."/>
            <person name="Kent A.D."/>
        </authorList>
    </citation>
    <scope>NUCLEOTIDE SEQUENCE [LARGE SCALE GENOMIC DNA]</scope>
    <source>
        <strain evidence="18 19">CCAP 1448/3</strain>
    </source>
</reference>
<dbReference type="PANTHER" id="PTHR43547:SF2">
    <property type="entry name" value="HYBRID SIGNAL TRANSDUCTION HISTIDINE KINASE C"/>
    <property type="match status" value="1"/>
</dbReference>
<feature type="domain" description="PAS" evidence="16">
    <location>
        <begin position="881"/>
        <end position="952"/>
    </location>
</feature>
<keyword evidence="6" id="KW-0808">Transferase</keyword>
<feature type="modified residue" description="4-aspartylphosphate" evidence="12">
    <location>
        <position position="1697"/>
    </location>
</feature>
<dbReference type="Pfam" id="PF08448">
    <property type="entry name" value="PAS_4"/>
    <property type="match status" value="4"/>
</dbReference>
<dbReference type="SUPFAM" id="SSF55874">
    <property type="entry name" value="ATPase domain of HSP90 chaperone/DNA topoisomerase II/histidine kinase"/>
    <property type="match status" value="2"/>
</dbReference>
<evidence type="ECO:0000256" key="6">
    <source>
        <dbReference type="ARBA" id="ARBA00022679"/>
    </source>
</evidence>
<dbReference type="Pfam" id="PF02518">
    <property type="entry name" value="HATPase_c"/>
    <property type="match status" value="2"/>
</dbReference>
<dbReference type="NCBIfam" id="TIGR00229">
    <property type="entry name" value="sensory_box"/>
    <property type="match status" value="5"/>
</dbReference>
<gene>
    <name evidence="18" type="ORF">C7B64_09685</name>
</gene>
<feature type="domain" description="Histidine kinase" evidence="14">
    <location>
        <begin position="1408"/>
        <end position="1626"/>
    </location>
</feature>
<evidence type="ECO:0000256" key="8">
    <source>
        <dbReference type="ARBA" id="ARBA00022777"/>
    </source>
</evidence>
<dbReference type="EC" id="2.7.13.3" evidence="3"/>
<dbReference type="GO" id="GO:0005524">
    <property type="term" value="F:ATP binding"/>
    <property type="evidence" value="ECO:0007669"/>
    <property type="project" value="UniProtKB-KW"/>
</dbReference>
<dbReference type="GO" id="GO:0005886">
    <property type="term" value="C:plasma membrane"/>
    <property type="evidence" value="ECO:0007669"/>
    <property type="project" value="UniProtKB-SubCell"/>
</dbReference>
<keyword evidence="7" id="KW-0547">Nucleotide-binding</keyword>
<evidence type="ECO:0000256" key="4">
    <source>
        <dbReference type="ARBA" id="ARBA00022475"/>
    </source>
</evidence>
<dbReference type="PROSITE" id="PS50112">
    <property type="entry name" value="PAS"/>
    <property type="match status" value="5"/>
</dbReference>
<dbReference type="GO" id="GO:0000155">
    <property type="term" value="F:phosphorelay sensor kinase activity"/>
    <property type="evidence" value="ECO:0007669"/>
    <property type="project" value="InterPro"/>
</dbReference>
<dbReference type="FunFam" id="1.10.287.130:FF:000045">
    <property type="entry name" value="Two-component system sensor histidine kinase/response regulator"/>
    <property type="match status" value="1"/>
</dbReference>
<dbReference type="InterPro" id="IPR003594">
    <property type="entry name" value="HATPase_dom"/>
</dbReference>
<evidence type="ECO:0000256" key="10">
    <source>
        <dbReference type="ARBA" id="ARBA00023012"/>
    </source>
</evidence>
<evidence type="ECO:0000256" key="1">
    <source>
        <dbReference type="ARBA" id="ARBA00000085"/>
    </source>
</evidence>
<feature type="modified residue" description="4-aspartylphosphate" evidence="12">
    <location>
        <position position="667"/>
    </location>
</feature>
<keyword evidence="11" id="KW-0472">Membrane</keyword>
<dbReference type="Gene3D" id="3.30.565.10">
    <property type="entry name" value="Histidine kinase-like ATPase, C-terminal domain"/>
    <property type="match status" value="2"/>
</dbReference>
<feature type="domain" description="Response regulatory" evidence="15">
    <location>
        <begin position="618"/>
        <end position="734"/>
    </location>
</feature>
<keyword evidence="4" id="KW-1003">Cell membrane</keyword>
<dbReference type="InterPro" id="IPR005467">
    <property type="entry name" value="His_kinase_dom"/>
</dbReference>
<comment type="caution">
    <text evidence="18">The sequence shown here is derived from an EMBL/GenBank/DDBJ whole genome shotgun (WGS) entry which is preliminary data.</text>
</comment>
<dbReference type="FunFam" id="3.30.450.20:FF:000099">
    <property type="entry name" value="Sensory box sensor histidine kinase"/>
    <property type="match status" value="1"/>
</dbReference>
<dbReference type="Proteomes" id="UP000238762">
    <property type="component" value="Unassembled WGS sequence"/>
</dbReference>
<sequence>MGALMKAYDWSQTPLGPVSQWPQSLKTSVRIILTSRQPMFVWWGKELINLYNDAYKAIVGGKHPKALGQPASVVWQEIWDRVGPRAESAMLNNEGTYDEALLLIMERNGYPEETYYTFSYSPVPNDQGETGGIICANTDDTQRIIGERQLALLRELGARTADARTFDDACRLSASSLATNPYDITFAMIYLVDLERRCVDLAGTSGIDRSLVPETVSFDSDSIWPFAEVINTQKAKLVSDWRGEERNFPTGAWQQPTHQAIVKPILPSGQTGKSGILIAGLNPFRLFDDKYRGFIKLVAAQISASISNAQAYEQERQRAEALAELDRTKTAFFSNVSHEFRTPLTLMLAPLEEILPDCSSLLPPEHCEQLQMVHRNGLRLLKLVNTLLDFSRLEAGRMQAVYEPIDLAVLTSDLAGVFRSAIEGAGMRLLVDCSPISQPVYVDKEMWEKIVFNLLSNAFKFTLKGEIAVIMRSNGDRIELEVRDTGTGIPANELSHIFERFHRVEGAKGRSYEGSGIGLSLVRELVRLHGGTIEVNSVVERGTSFTVSIPTGYAHLPSDCLSTTRTLTSTTTTGATPYVEEVFGWLPEEVREQEGKDLPQPFSISAPRLLRSSAYSGRILLVDDNTDMRDYVKRLLSDRGYEVETAVDGIAALTAVRQQVPDLVLTDVMMPRLDGFGLLRELRSDAIALDVPIILLSARAGEEARIEGLEAGADDYLIKPFSARELLARVEATLKLAQLRRNAREREQALQLEAAANRADFEQVISSLRDGFVTFDRDWRYTYVNDRQLEIFKLDREAVMGQNLWEVFPDIVGTESYDRLHRAMNEQIAVQFEFYYPRLNCWIEHRVYPTADGIAILVADITQRKQAEEALQQISSELERQLRKMDAISSSVTDFIYTFDLSGNFTYVNQPLLDLWQKTATEAFGKNFFDLDYPRDLATRLQRQIQQVIETRQPLKDETPYTSAFSTRAYEYVLVPIFSANGIVEAVAGITRDITDRKQAEELLRQSEERFRSMADNAPMMVWVTDAQGYCTYLNQSWYDFTGQTEETGLGFGWLDIVHPDDYEYTQEIFLAANERQEAFRLEYRLQSKNGEYHWMIDAASPWFEGDGQFKGYIGSVIDISDRKKIEEALQQRETELRLVTNAVPALISFVDSDQRYRFNNRGYEQWFGHSATELYGKHIKEVLGDTAYEEIRPYVEQVLAGQQVSFEMKMPNKNGETRYLTVAYVPRLSSDGTVEGFVALVNDISDLKLTEQSLHESLAILKAIDEATPILIYMKDRQGRLRIANPATLSFLGKSASEVIGKTEVDFYINQDEAIPVMENDRQVMKTGQVQMFEETMELPGGIRTFLSVKAPYRDVQGATIGLIGVSTEITERKQLQTEREQLLAREQAAREAAETANRIKDEFLAVVSHELRSPLNPILGWSKLLRTRQFDRHKTEQALEIIERNALMQAQLIDDLLDVSRILRGKLSLNASSVDLGATIQAAIETVRLAAQAKSIEIHTCLDPEVGYVWGDPGRLQQVVWNFLSNAVKFTPEGGRVDIRLEEIDGHAQITISDTGKGIHPNFLPYVFDHFRQEDAAITRRFGGLGLGLAIVRYLVELHGGTVQAESAGEGQGATFTLKLPLMPHLPPTERELESSQPPLDLKGIRIMVVDDDDSSREFVAFLLELHGASVSASASAKEAISTFPQFKPDVLLSDIGMPDRDGYMLIQQIRALPPNQGGQIPAIALTAYAGDLDRQQALQAGFQQHLTKPIEPNQLVQVITTLVSL</sequence>
<dbReference type="InterPro" id="IPR011006">
    <property type="entry name" value="CheY-like_superfamily"/>
</dbReference>
<organism evidence="18 19">
    <name type="scientific">Merismopedia glauca CCAP 1448/3</name>
    <dbReference type="NCBI Taxonomy" id="1296344"/>
    <lineage>
        <taxon>Bacteria</taxon>
        <taxon>Bacillati</taxon>
        <taxon>Cyanobacteriota</taxon>
        <taxon>Cyanophyceae</taxon>
        <taxon>Synechococcales</taxon>
        <taxon>Merismopediaceae</taxon>
        <taxon>Merismopedia</taxon>
    </lineage>
</organism>
<evidence type="ECO:0000259" key="16">
    <source>
        <dbReference type="PROSITE" id="PS50112"/>
    </source>
</evidence>
<dbReference type="PRINTS" id="PR00344">
    <property type="entry name" value="BCTRLSENSOR"/>
</dbReference>
<dbReference type="Gene3D" id="3.30.450.20">
    <property type="entry name" value="PAS domain"/>
    <property type="match status" value="6"/>
</dbReference>
<dbReference type="Gene3D" id="3.40.50.2300">
    <property type="match status" value="2"/>
</dbReference>
<accession>A0A2T1C4Q9</accession>
<dbReference type="PROSITE" id="PS50109">
    <property type="entry name" value="HIS_KIN"/>
    <property type="match status" value="2"/>
</dbReference>
<dbReference type="InterPro" id="IPR004358">
    <property type="entry name" value="Sig_transdc_His_kin-like_C"/>
</dbReference>
<dbReference type="InterPro" id="IPR013655">
    <property type="entry name" value="PAS_fold_3"/>
</dbReference>
<keyword evidence="5 12" id="KW-0597">Phosphoprotein</keyword>
<dbReference type="InterPro" id="IPR001610">
    <property type="entry name" value="PAC"/>
</dbReference>
<dbReference type="Gene3D" id="1.10.287.130">
    <property type="match status" value="2"/>
</dbReference>
<dbReference type="PROSITE" id="PS50110">
    <property type="entry name" value="RESPONSE_REGULATORY"/>
    <property type="match status" value="2"/>
</dbReference>
<dbReference type="SMART" id="SM00388">
    <property type="entry name" value="HisKA"/>
    <property type="match status" value="2"/>
</dbReference>
<protein>
    <recommendedName>
        <fullName evidence="3">histidine kinase</fullName>
        <ecNumber evidence="3">2.7.13.3</ecNumber>
    </recommendedName>
</protein>
<dbReference type="Pfam" id="PF00072">
    <property type="entry name" value="Response_reg"/>
    <property type="match status" value="2"/>
</dbReference>
<feature type="domain" description="PAS" evidence="16">
    <location>
        <begin position="757"/>
        <end position="831"/>
    </location>
</feature>
<feature type="coiled-coil region" evidence="13">
    <location>
        <begin position="302"/>
        <end position="329"/>
    </location>
</feature>
<feature type="domain" description="Response regulatory" evidence="15">
    <location>
        <begin position="1648"/>
        <end position="1766"/>
    </location>
</feature>
<dbReference type="SUPFAM" id="SSF47384">
    <property type="entry name" value="Homodimeric domain of signal transducing histidine kinase"/>
    <property type="match status" value="2"/>
</dbReference>
<dbReference type="InterPro" id="IPR029016">
    <property type="entry name" value="GAF-like_dom_sf"/>
</dbReference>
<evidence type="ECO:0000313" key="18">
    <source>
        <dbReference type="EMBL" id="PSB03214.1"/>
    </source>
</evidence>
<dbReference type="EMBL" id="PVWJ01000038">
    <property type="protein sequence ID" value="PSB03214.1"/>
    <property type="molecule type" value="Genomic_DNA"/>
</dbReference>
<dbReference type="Gene3D" id="3.30.450.40">
    <property type="match status" value="1"/>
</dbReference>
<evidence type="ECO:0000256" key="3">
    <source>
        <dbReference type="ARBA" id="ARBA00012438"/>
    </source>
</evidence>
<reference evidence="18 19" key="2">
    <citation type="submission" date="2018-03" db="EMBL/GenBank/DDBJ databases">
        <title>The ancient ancestry and fast evolution of plastids.</title>
        <authorList>
            <person name="Moore K.R."/>
            <person name="Magnabosco C."/>
            <person name="Momper L."/>
            <person name="Gold D.A."/>
            <person name="Bosak T."/>
            <person name="Fournier G.P."/>
        </authorList>
    </citation>
    <scope>NUCLEOTIDE SEQUENCE [LARGE SCALE GENOMIC DNA]</scope>
    <source>
        <strain evidence="18 19">CCAP 1448/3</strain>
    </source>
</reference>
<feature type="domain" description="PAC" evidence="17">
    <location>
        <begin position="947"/>
        <end position="1006"/>
    </location>
</feature>
<dbReference type="InterPro" id="IPR001789">
    <property type="entry name" value="Sig_transdc_resp-reg_receiver"/>
</dbReference>
<evidence type="ECO:0000259" key="15">
    <source>
        <dbReference type="PROSITE" id="PS50110"/>
    </source>
</evidence>
<dbReference type="InterPro" id="IPR035965">
    <property type="entry name" value="PAS-like_dom_sf"/>
</dbReference>
<dbReference type="Pfam" id="PF00512">
    <property type="entry name" value="HisKA"/>
    <property type="match status" value="2"/>
</dbReference>
<evidence type="ECO:0000256" key="5">
    <source>
        <dbReference type="ARBA" id="ARBA00022553"/>
    </source>
</evidence>
<evidence type="ECO:0000256" key="11">
    <source>
        <dbReference type="ARBA" id="ARBA00023136"/>
    </source>
</evidence>
<dbReference type="PANTHER" id="PTHR43547">
    <property type="entry name" value="TWO-COMPONENT HISTIDINE KINASE"/>
    <property type="match status" value="1"/>
</dbReference>
<feature type="domain" description="PAS" evidence="16">
    <location>
        <begin position="1007"/>
        <end position="1077"/>
    </location>
</feature>
<comment type="subcellular location">
    <subcellularLocation>
        <location evidence="2">Cell membrane</location>
    </subcellularLocation>
</comment>
<dbReference type="InterPro" id="IPR036097">
    <property type="entry name" value="HisK_dim/P_sf"/>
</dbReference>
<feature type="domain" description="PAS" evidence="16">
    <location>
        <begin position="1258"/>
        <end position="1329"/>
    </location>
</feature>
<dbReference type="InterPro" id="IPR000014">
    <property type="entry name" value="PAS"/>
</dbReference>
<evidence type="ECO:0000259" key="14">
    <source>
        <dbReference type="PROSITE" id="PS50109"/>
    </source>
</evidence>
<evidence type="ECO:0000256" key="9">
    <source>
        <dbReference type="ARBA" id="ARBA00022840"/>
    </source>
</evidence>
<dbReference type="CDD" id="cd16922">
    <property type="entry name" value="HATPase_EvgS-ArcB-TorS-like"/>
    <property type="match status" value="2"/>
</dbReference>
<dbReference type="SUPFAM" id="SSF52172">
    <property type="entry name" value="CheY-like"/>
    <property type="match status" value="2"/>
</dbReference>
<dbReference type="CDD" id="cd17580">
    <property type="entry name" value="REC_2_DhkD-like"/>
    <property type="match status" value="1"/>
</dbReference>
<evidence type="ECO:0000259" key="17">
    <source>
        <dbReference type="PROSITE" id="PS50113"/>
    </source>
</evidence>
<dbReference type="PROSITE" id="PS50113">
    <property type="entry name" value="PAC"/>
    <property type="match status" value="4"/>
</dbReference>
<feature type="domain" description="Histidine kinase" evidence="14">
    <location>
        <begin position="335"/>
        <end position="553"/>
    </location>
</feature>
<dbReference type="SUPFAM" id="SSF55785">
    <property type="entry name" value="PYP-like sensor domain (PAS domain)"/>
    <property type="match status" value="5"/>
</dbReference>
<feature type="domain" description="PAC" evidence="17">
    <location>
        <begin position="1205"/>
        <end position="1257"/>
    </location>
</feature>
<dbReference type="InterPro" id="IPR036890">
    <property type="entry name" value="HATPase_C_sf"/>
</dbReference>
<dbReference type="SMART" id="SM00387">
    <property type="entry name" value="HATPase_c"/>
    <property type="match status" value="2"/>
</dbReference>
<keyword evidence="19" id="KW-1185">Reference proteome</keyword>
<evidence type="ECO:0000256" key="7">
    <source>
        <dbReference type="ARBA" id="ARBA00022741"/>
    </source>
</evidence>
<dbReference type="InterPro" id="IPR013656">
    <property type="entry name" value="PAS_4"/>
</dbReference>
<dbReference type="InterPro" id="IPR000700">
    <property type="entry name" value="PAS-assoc_C"/>
</dbReference>
<keyword evidence="13" id="KW-0175">Coiled coil</keyword>
<feature type="domain" description="PAC" evidence="17">
    <location>
        <begin position="1327"/>
        <end position="1383"/>
    </location>
</feature>
<dbReference type="InterPro" id="IPR003661">
    <property type="entry name" value="HisK_dim/P_dom"/>
</dbReference>